<sequence>MDKKFEMREDNLKIARRNFKKVAGLFAILAGVLYTVIQFIHPPEILTSVTSSSWKIVACLSIAMSLSFIIGIIGIYMKQLEEVGWIGLIGFIIFNLFWLISLTFSFIEAFVYPLIINEAPRFVEGMLGLFGENKSEVDLGVFTILAPIAGVLYMLGGLFLGIATFRAKVFPRFAGILLSLAAVVTLATAIIPHPYDRILALPMGVVFIWLGYLLWSDTNNVLKKFINSL</sequence>
<dbReference type="AlphaFoldDB" id="A0A544T1N2"/>
<gene>
    <name evidence="2" type="ORF">FG382_15525</name>
</gene>
<name>A0A544T1N2_9BACI</name>
<evidence type="ECO:0008006" key="4">
    <source>
        <dbReference type="Google" id="ProtNLM"/>
    </source>
</evidence>
<feature type="transmembrane region" description="Helical" evidence="1">
    <location>
        <begin position="53"/>
        <end position="76"/>
    </location>
</feature>
<feature type="transmembrane region" description="Helical" evidence="1">
    <location>
        <begin position="83"/>
        <end position="107"/>
    </location>
</feature>
<organism evidence="2 3">
    <name type="scientific">Psychrobacillus lasiicapitis</name>
    <dbReference type="NCBI Taxonomy" id="1636719"/>
    <lineage>
        <taxon>Bacteria</taxon>
        <taxon>Bacillati</taxon>
        <taxon>Bacillota</taxon>
        <taxon>Bacilli</taxon>
        <taxon>Bacillales</taxon>
        <taxon>Bacillaceae</taxon>
        <taxon>Psychrobacillus</taxon>
    </lineage>
</organism>
<accession>A0A544T1N2</accession>
<dbReference type="OrthoDB" id="3625422at2"/>
<reference evidence="2 3" key="1">
    <citation type="submission" date="2019-05" db="EMBL/GenBank/DDBJ databases">
        <title>Psychrobacillus vulpis sp. nov., a new species isolated from feces of a red fox that inhabits in The Tablas de Daimiel Natural Park, Albacete, Spain.</title>
        <authorList>
            <person name="Rodriguez M."/>
            <person name="Reina J.C."/>
            <person name="Bejar V."/>
            <person name="Llamas I."/>
        </authorList>
    </citation>
    <scope>NUCLEOTIDE SEQUENCE [LARGE SCALE GENOMIC DNA]</scope>
    <source>
        <strain evidence="2 3">NEAU-3TGS17</strain>
    </source>
</reference>
<keyword evidence="1" id="KW-1133">Transmembrane helix</keyword>
<evidence type="ECO:0000313" key="3">
    <source>
        <dbReference type="Proteomes" id="UP000317316"/>
    </source>
</evidence>
<feature type="transmembrane region" description="Helical" evidence="1">
    <location>
        <begin position="173"/>
        <end position="192"/>
    </location>
</feature>
<dbReference type="RefSeq" id="WP_142539802.1">
    <property type="nucleotide sequence ID" value="NZ_BMIE01000007.1"/>
</dbReference>
<proteinExistence type="predicted"/>
<dbReference type="Proteomes" id="UP000317316">
    <property type="component" value="Unassembled WGS sequence"/>
</dbReference>
<evidence type="ECO:0000313" key="2">
    <source>
        <dbReference type="EMBL" id="TQR11357.1"/>
    </source>
</evidence>
<dbReference type="EMBL" id="VDGH01000009">
    <property type="protein sequence ID" value="TQR11357.1"/>
    <property type="molecule type" value="Genomic_DNA"/>
</dbReference>
<comment type="caution">
    <text evidence="2">The sequence shown here is derived from an EMBL/GenBank/DDBJ whole genome shotgun (WGS) entry which is preliminary data.</text>
</comment>
<feature type="transmembrane region" description="Helical" evidence="1">
    <location>
        <begin position="139"/>
        <end position="161"/>
    </location>
</feature>
<feature type="transmembrane region" description="Helical" evidence="1">
    <location>
        <begin position="198"/>
        <end position="215"/>
    </location>
</feature>
<protein>
    <recommendedName>
        <fullName evidence="4">DUF4386 family protein</fullName>
    </recommendedName>
</protein>
<evidence type="ECO:0000256" key="1">
    <source>
        <dbReference type="SAM" id="Phobius"/>
    </source>
</evidence>
<keyword evidence="1" id="KW-0472">Membrane</keyword>
<keyword evidence="1" id="KW-0812">Transmembrane</keyword>
<keyword evidence="3" id="KW-1185">Reference proteome</keyword>
<feature type="transmembrane region" description="Helical" evidence="1">
    <location>
        <begin position="21"/>
        <end position="41"/>
    </location>
</feature>